<dbReference type="RefSeq" id="WP_097110045.1">
    <property type="nucleotide sequence ID" value="NZ_OBEB01000001.1"/>
</dbReference>
<name>A0A285IAR5_9GAMM</name>
<dbReference type="InterPro" id="IPR051218">
    <property type="entry name" value="Sec_MonoDiacylglyc_Lipase"/>
</dbReference>
<feature type="domain" description="Fungal lipase-type" evidence="1">
    <location>
        <begin position="83"/>
        <end position="212"/>
    </location>
</feature>
<accession>A0A285IAR5</accession>
<evidence type="ECO:0000313" key="2">
    <source>
        <dbReference type="EMBL" id="SNY45003.1"/>
    </source>
</evidence>
<dbReference type="AlphaFoldDB" id="A0A285IAR5"/>
<dbReference type="CDD" id="cd00519">
    <property type="entry name" value="Lipase_3"/>
    <property type="match status" value="1"/>
</dbReference>
<organism evidence="2 3">
    <name type="scientific">Arsukibacterium tuosuense</name>
    <dbReference type="NCBI Taxonomy" id="1323745"/>
    <lineage>
        <taxon>Bacteria</taxon>
        <taxon>Pseudomonadati</taxon>
        <taxon>Pseudomonadota</taxon>
        <taxon>Gammaproteobacteria</taxon>
        <taxon>Chromatiales</taxon>
        <taxon>Chromatiaceae</taxon>
        <taxon>Arsukibacterium</taxon>
    </lineage>
</organism>
<reference evidence="3" key="1">
    <citation type="submission" date="2017-09" db="EMBL/GenBank/DDBJ databases">
        <authorList>
            <person name="Varghese N."/>
            <person name="Submissions S."/>
        </authorList>
    </citation>
    <scope>NUCLEOTIDE SEQUENCE [LARGE SCALE GENOMIC DNA]</scope>
    <source>
        <strain evidence="3">CGMCC 1.12461</strain>
    </source>
</reference>
<dbReference type="Gene3D" id="3.40.50.1820">
    <property type="entry name" value="alpha/beta hydrolase"/>
    <property type="match status" value="1"/>
</dbReference>
<dbReference type="Proteomes" id="UP000219353">
    <property type="component" value="Unassembled WGS sequence"/>
</dbReference>
<dbReference type="Pfam" id="PF01764">
    <property type="entry name" value="Lipase_3"/>
    <property type="match status" value="1"/>
</dbReference>
<evidence type="ECO:0000313" key="3">
    <source>
        <dbReference type="Proteomes" id="UP000219353"/>
    </source>
</evidence>
<keyword evidence="3" id="KW-1185">Reference proteome</keyword>
<dbReference type="PANTHER" id="PTHR45856:SF24">
    <property type="entry name" value="FUNGAL LIPASE-LIKE DOMAIN-CONTAINING PROTEIN"/>
    <property type="match status" value="1"/>
</dbReference>
<protein>
    <submittedName>
        <fullName evidence="2">Lipase (Class 3)</fullName>
    </submittedName>
</protein>
<dbReference type="SUPFAM" id="SSF53474">
    <property type="entry name" value="alpha/beta-Hydrolases"/>
    <property type="match status" value="1"/>
</dbReference>
<evidence type="ECO:0000259" key="1">
    <source>
        <dbReference type="Pfam" id="PF01764"/>
    </source>
</evidence>
<dbReference type="EMBL" id="OBEB01000001">
    <property type="protein sequence ID" value="SNY45003.1"/>
    <property type="molecule type" value="Genomic_DNA"/>
</dbReference>
<dbReference type="PANTHER" id="PTHR45856">
    <property type="entry name" value="ALPHA/BETA-HYDROLASES SUPERFAMILY PROTEIN"/>
    <property type="match status" value="1"/>
</dbReference>
<proteinExistence type="predicted"/>
<gene>
    <name evidence="2" type="ORF">SAMN06297280_0817</name>
</gene>
<dbReference type="OrthoDB" id="5522031at2"/>
<dbReference type="InterPro" id="IPR029058">
    <property type="entry name" value="AB_hydrolase_fold"/>
</dbReference>
<sequence>MTALTPRVAAELADIVYQIERPSASGIYRLNMGNYELRNCFNFDLSEGPVTGVSGGSLFSLFNKTTGFALVGKGINQFAKDYVVTIRGTQINRDWLTNANIGLSGGDNNTVVHAGFNKAFHSMKGALEKILAPLLAGNAGATVHCVGHSLGGALASLTADWLKNSYKCNVNLYTFGAPRVGMHAFAKKHTGTINAIYRCTHGADPVPMIPLWPFIHAPYAGTEYRLDSGSGISVEAHGMAENKSPGYLNTANSRNWQALNKRSAVNLAQIRLKYENRNQASFSTYWADKISAALITLLKDAGYYTAVLAQASIGTSLTFYDLLARSLESIAKASAKYAEQARGLLGHMLVFARQAVTTVTDLSYKFIRWVFDKTLAALYRSARDAISSVM</sequence>
<dbReference type="GO" id="GO:0006629">
    <property type="term" value="P:lipid metabolic process"/>
    <property type="evidence" value="ECO:0007669"/>
    <property type="project" value="InterPro"/>
</dbReference>
<dbReference type="InterPro" id="IPR002921">
    <property type="entry name" value="Fungal_lipase-type"/>
</dbReference>